<accession>A0A5C8KXI7</accession>
<dbReference type="InterPro" id="IPR027961">
    <property type="entry name" value="DUF4442"/>
</dbReference>
<dbReference type="SUPFAM" id="SSF54637">
    <property type="entry name" value="Thioesterase/thiol ester dehydrase-isomerase"/>
    <property type="match status" value="1"/>
</dbReference>
<comment type="caution">
    <text evidence="1">The sequence shown here is derived from an EMBL/GenBank/DDBJ whole genome shotgun (WGS) entry which is preliminary data.</text>
</comment>
<dbReference type="Pfam" id="PF14539">
    <property type="entry name" value="DUF4442"/>
    <property type="match status" value="1"/>
</dbReference>
<sequence>MSSSTLNIWKRLASKPGGKWAFSRLVCLKAPYFGSIRPRFEELRPQYCAVRMRKRRAVLNHIGTVHAVAMCNLAELAGGTMTEVTIPATHRWIPKGMTVEYLKKATTDLVAVATPRSQIDWSVPGEFKVEVAVRDQQGEQVFGAVISMWVAPRKHRPDEFRARDDGESS</sequence>
<dbReference type="EMBL" id="VRTS01000003">
    <property type="protein sequence ID" value="TXK64293.1"/>
    <property type="molecule type" value="Genomic_DNA"/>
</dbReference>
<dbReference type="Proteomes" id="UP000321248">
    <property type="component" value="Unassembled WGS sequence"/>
</dbReference>
<dbReference type="RefSeq" id="WP_147891105.1">
    <property type="nucleotide sequence ID" value="NZ_VRTS01000003.1"/>
</dbReference>
<evidence type="ECO:0000313" key="1">
    <source>
        <dbReference type="EMBL" id="TXK64293.1"/>
    </source>
</evidence>
<name>A0A5C8KXI7_9GAMM</name>
<organism evidence="1 2">
    <name type="scientific">Alkalisalibacterium limincola</name>
    <dbReference type="NCBI Taxonomy" id="2699169"/>
    <lineage>
        <taxon>Bacteria</taxon>
        <taxon>Pseudomonadati</taxon>
        <taxon>Pseudomonadota</taxon>
        <taxon>Gammaproteobacteria</taxon>
        <taxon>Lysobacterales</taxon>
        <taxon>Lysobacteraceae</taxon>
        <taxon>Alkalisalibacterium</taxon>
    </lineage>
</organism>
<gene>
    <name evidence="1" type="ORF">FU658_05145</name>
</gene>
<dbReference type="Gene3D" id="3.10.129.10">
    <property type="entry name" value="Hotdog Thioesterase"/>
    <property type="match status" value="1"/>
</dbReference>
<dbReference type="OrthoDB" id="793353at2"/>
<reference evidence="1 2" key="1">
    <citation type="submission" date="2019-08" db="EMBL/GenBank/DDBJ databases">
        <authorList>
            <person name="Karlyshev A.V."/>
        </authorList>
    </citation>
    <scope>NUCLEOTIDE SEQUENCE [LARGE SCALE GENOMIC DNA]</scope>
    <source>
        <strain evidence="1 2">Alg18-2.2</strain>
    </source>
</reference>
<dbReference type="AlphaFoldDB" id="A0A5C8KXI7"/>
<protein>
    <submittedName>
        <fullName evidence="1">DUF4442 domain-containing protein</fullName>
    </submittedName>
</protein>
<dbReference type="InterPro" id="IPR029069">
    <property type="entry name" value="HotDog_dom_sf"/>
</dbReference>
<dbReference type="CDD" id="cd03443">
    <property type="entry name" value="PaaI_thioesterase"/>
    <property type="match status" value="1"/>
</dbReference>
<proteinExistence type="predicted"/>
<evidence type="ECO:0000313" key="2">
    <source>
        <dbReference type="Proteomes" id="UP000321248"/>
    </source>
</evidence>
<keyword evidence="2" id="KW-1185">Reference proteome</keyword>